<keyword evidence="1" id="KW-0732">Signal</keyword>
<feature type="chain" id="PRO_5040412418" description="Hydrophobin" evidence="1">
    <location>
        <begin position="17"/>
        <end position="83"/>
    </location>
</feature>
<evidence type="ECO:0008006" key="4">
    <source>
        <dbReference type="Google" id="ProtNLM"/>
    </source>
</evidence>
<comment type="caution">
    <text evidence="2">The sequence shown here is derived from an EMBL/GenBank/DDBJ whole genome shotgun (WGS) entry which is preliminary data.</text>
</comment>
<evidence type="ECO:0000313" key="2">
    <source>
        <dbReference type="EMBL" id="CAG8957505.1"/>
    </source>
</evidence>
<evidence type="ECO:0000256" key="1">
    <source>
        <dbReference type="SAM" id="SignalP"/>
    </source>
</evidence>
<accession>A0A9N9KZU7</accession>
<reference evidence="2" key="1">
    <citation type="submission" date="2021-07" db="EMBL/GenBank/DDBJ databases">
        <authorList>
            <person name="Durling M."/>
        </authorList>
    </citation>
    <scope>NUCLEOTIDE SEQUENCE</scope>
</reference>
<gene>
    <name evidence="2" type="ORF">HYFRA_00011487</name>
</gene>
<feature type="signal peptide" evidence="1">
    <location>
        <begin position="1"/>
        <end position="16"/>
    </location>
</feature>
<name>A0A9N9KZU7_9HELO</name>
<evidence type="ECO:0000313" key="3">
    <source>
        <dbReference type="Proteomes" id="UP000696280"/>
    </source>
</evidence>
<proteinExistence type="predicted"/>
<dbReference type="EMBL" id="CAJVRL010000079">
    <property type="protein sequence ID" value="CAG8957505.1"/>
    <property type="molecule type" value="Genomic_DNA"/>
</dbReference>
<dbReference type="Proteomes" id="UP000696280">
    <property type="component" value="Unassembled WGS sequence"/>
</dbReference>
<organism evidence="2 3">
    <name type="scientific">Hymenoscyphus fraxineus</name>
    <dbReference type="NCBI Taxonomy" id="746836"/>
    <lineage>
        <taxon>Eukaryota</taxon>
        <taxon>Fungi</taxon>
        <taxon>Dikarya</taxon>
        <taxon>Ascomycota</taxon>
        <taxon>Pezizomycotina</taxon>
        <taxon>Leotiomycetes</taxon>
        <taxon>Helotiales</taxon>
        <taxon>Helotiaceae</taxon>
        <taxon>Hymenoscyphus</taxon>
    </lineage>
</organism>
<keyword evidence="3" id="KW-1185">Reference proteome</keyword>
<protein>
    <recommendedName>
        <fullName evidence="4">Hydrophobin</fullName>
    </recommendedName>
</protein>
<dbReference type="AlphaFoldDB" id="A0A9N9KZU7"/>
<sequence length="83" mass="8716">MKPIVILTFGIAVVNAQLGRGWCNGGTAGNGGCEANGGHTYCCRQESRPGFRTERLIRTSSQNAAGGTTCWVENIQGQIQCAA</sequence>